<reference evidence="1" key="1">
    <citation type="submission" date="2017-07" db="EMBL/GenBank/DDBJ databases">
        <authorList>
            <person name="Mikheyev A."/>
            <person name="Grau M."/>
        </authorList>
    </citation>
    <scope>NUCLEOTIDE SEQUENCE</scope>
    <source>
        <tissue evidence="1">Venom_gland</tissue>
    </source>
</reference>
<accession>A0A2D4IQI5</accession>
<dbReference type="PANTHER" id="PTHR46501:SF10">
    <property type="entry name" value="CENTROSOMIN"/>
    <property type="match status" value="1"/>
</dbReference>
<dbReference type="GO" id="GO:0005794">
    <property type="term" value="C:Golgi apparatus"/>
    <property type="evidence" value="ECO:0007669"/>
    <property type="project" value="TreeGrafter"/>
</dbReference>
<dbReference type="AlphaFoldDB" id="A0A2D4IQI5"/>
<dbReference type="GO" id="GO:0060090">
    <property type="term" value="F:molecular adaptor activity"/>
    <property type="evidence" value="ECO:0007669"/>
    <property type="project" value="TreeGrafter"/>
</dbReference>
<proteinExistence type="predicted"/>
<sequence>MASLLQSDLKPQDNMIFCPKNIKKLLVHTNTLHRILEKSTSLLTMFWRASPPMPLSSAQIRQHTKDQTVAEEIKILRARLAEQENRVQSANHIKGNLENFILTHLTGTYNVLKKARINLEGMSQQPKTISSIGH</sequence>
<dbReference type="GO" id="GO:0090063">
    <property type="term" value="P:positive regulation of microtubule nucleation"/>
    <property type="evidence" value="ECO:0007669"/>
    <property type="project" value="TreeGrafter"/>
</dbReference>
<dbReference type="GO" id="GO:0007098">
    <property type="term" value="P:centrosome cycle"/>
    <property type="evidence" value="ECO:0007669"/>
    <property type="project" value="TreeGrafter"/>
</dbReference>
<dbReference type="PANTHER" id="PTHR46501">
    <property type="entry name" value="MYOMEGALIN"/>
    <property type="match status" value="1"/>
</dbReference>
<dbReference type="GO" id="GO:0005813">
    <property type="term" value="C:centrosome"/>
    <property type="evidence" value="ECO:0007669"/>
    <property type="project" value="TreeGrafter"/>
</dbReference>
<evidence type="ECO:0000313" key="1">
    <source>
        <dbReference type="EMBL" id="LAA86503.1"/>
    </source>
</evidence>
<dbReference type="EMBL" id="IACK01113649">
    <property type="protein sequence ID" value="LAA86503.1"/>
    <property type="molecule type" value="Transcribed_RNA"/>
</dbReference>
<organism evidence="1">
    <name type="scientific">Micrurus lemniscatus lemniscatus</name>
    <dbReference type="NCBI Taxonomy" id="129467"/>
    <lineage>
        <taxon>Eukaryota</taxon>
        <taxon>Metazoa</taxon>
        <taxon>Chordata</taxon>
        <taxon>Craniata</taxon>
        <taxon>Vertebrata</taxon>
        <taxon>Euteleostomi</taxon>
        <taxon>Lepidosauria</taxon>
        <taxon>Squamata</taxon>
        <taxon>Bifurcata</taxon>
        <taxon>Unidentata</taxon>
        <taxon>Episquamata</taxon>
        <taxon>Toxicofera</taxon>
        <taxon>Serpentes</taxon>
        <taxon>Colubroidea</taxon>
        <taxon>Elapidae</taxon>
        <taxon>Elapinae</taxon>
        <taxon>Micrurus</taxon>
    </lineage>
</organism>
<reference evidence="1" key="2">
    <citation type="submission" date="2017-11" db="EMBL/GenBank/DDBJ databases">
        <title>Coralsnake Venomics: Analyses of Venom Gland Transcriptomes and Proteomes of Six Brazilian Taxa.</title>
        <authorList>
            <person name="Aird S.D."/>
            <person name="Jorge da Silva N."/>
            <person name="Qiu L."/>
            <person name="Villar-Briones A."/>
            <person name="Aparecida-Saddi V."/>
            <person name="Campos-Telles M.P."/>
            <person name="Grau M."/>
            <person name="Mikheyev A.S."/>
        </authorList>
    </citation>
    <scope>NUCLEOTIDE SEQUENCE</scope>
    <source>
        <tissue evidence="1">Venom_gland</tissue>
    </source>
</reference>
<dbReference type="GO" id="GO:1903358">
    <property type="term" value="P:regulation of Golgi organization"/>
    <property type="evidence" value="ECO:0007669"/>
    <property type="project" value="TreeGrafter"/>
</dbReference>
<dbReference type="InterPro" id="IPR052593">
    <property type="entry name" value="MT-associated_AKAP9-binding"/>
</dbReference>
<name>A0A2D4IQI5_MICLE</name>
<protein>
    <submittedName>
        <fullName evidence="1">Uncharacterized protein</fullName>
    </submittedName>
</protein>